<feature type="compositionally biased region" description="Basic and acidic residues" evidence="1">
    <location>
        <begin position="415"/>
        <end position="440"/>
    </location>
</feature>
<proteinExistence type="predicted"/>
<feature type="compositionally biased region" description="Polar residues" evidence="1">
    <location>
        <begin position="392"/>
        <end position="401"/>
    </location>
</feature>
<organism evidence="2 3">
    <name type="scientific">Pseudocercospora fijiensis (strain CIRAD86)</name>
    <name type="common">Black leaf streak disease fungus</name>
    <name type="synonym">Mycosphaerella fijiensis</name>
    <dbReference type="NCBI Taxonomy" id="383855"/>
    <lineage>
        <taxon>Eukaryota</taxon>
        <taxon>Fungi</taxon>
        <taxon>Dikarya</taxon>
        <taxon>Ascomycota</taxon>
        <taxon>Pezizomycotina</taxon>
        <taxon>Dothideomycetes</taxon>
        <taxon>Dothideomycetidae</taxon>
        <taxon>Mycosphaerellales</taxon>
        <taxon>Mycosphaerellaceae</taxon>
        <taxon>Pseudocercospora</taxon>
    </lineage>
</organism>
<gene>
    <name evidence="2" type="ORF">MYCFIDRAFT_173272</name>
</gene>
<dbReference type="HOGENOM" id="CLU_521866_0_0_1"/>
<sequence length="522" mass="59334">MQAAISNEGQDQEHCCKFGKVSSRMHTSVLVDKLPICWAIFTLSLVQWRESSGDGGTRSEDRAYMVQTAGAKSIPAHSSIVSPSDWPRAVQWVVWLYGAVSNARPTAYKMTSNIKTKKGGCNAQPGRNWEILRATNSLVDSANEERYRCARRTYLTLNLWNSFAHLRVNASRSEQLFVVNINKYDCGEAFSRAEGDEVNRTLLCNTQLDQANVVEVGHTVRRFTMMLRILKRRAASSFHLLFFFFFSLQPLRSPALHSLRRRSLRTEARSAVNVRMASPRADNTSHMHTIFASICRHPIRHSLPLPDPTTRLDPAVSYCGDCITSQNLTRECEEARQKLAAADVEDHTAHQAARNIWRRAKLKLIEHGERQRDRPTAEDLQREDSSPAYGTRTLQQVQDSNGIPPPQRLRRTRSVRFDETQQHRAEGQYRRVSDFDRSLPEYEPGQWADQTGAGHVNTSDPYEESPELDEFAVGAARDEEEWEDLNSEGEDEKYEHMTNEELAETQKKLTAMLAALKEGLGE</sequence>
<dbReference type="OrthoDB" id="5366952at2759"/>
<dbReference type="VEuPathDB" id="FungiDB:MYCFIDRAFT_173272"/>
<name>M3B4F3_PSEFD</name>
<evidence type="ECO:0000313" key="2">
    <source>
        <dbReference type="EMBL" id="EME84243.1"/>
    </source>
</evidence>
<evidence type="ECO:0000313" key="3">
    <source>
        <dbReference type="Proteomes" id="UP000016932"/>
    </source>
</evidence>
<dbReference type="GeneID" id="19332958"/>
<keyword evidence="3" id="KW-1185">Reference proteome</keyword>
<feature type="compositionally biased region" description="Basic and acidic residues" evidence="1">
    <location>
        <begin position="493"/>
        <end position="502"/>
    </location>
</feature>
<feature type="compositionally biased region" description="Acidic residues" evidence="1">
    <location>
        <begin position="461"/>
        <end position="470"/>
    </location>
</feature>
<feature type="compositionally biased region" description="Acidic residues" evidence="1">
    <location>
        <begin position="478"/>
        <end position="492"/>
    </location>
</feature>
<dbReference type="RefSeq" id="XP_007924867.1">
    <property type="nucleotide sequence ID" value="XM_007926676.1"/>
</dbReference>
<reference evidence="2 3" key="1">
    <citation type="journal article" date="2012" name="PLoS Pathog.">
        <title>Diverse lifestyles and strategies of plant pathogenesis encoded in the genomes of eighteen Dothideomycetes fungi.</title>
        <authorList>
            <person name="Ohm R.A."/>
            <person name="Feau N."/>
            <person name="Henrissat B."/>
            <person name="Schoch C.L."/>
            <person name="Horwitz B.A."/>
            <person name="Barry K.W."/>
            <person name="Condon B.J."/>
            <person name="Copeland A.C."/>
            <person name="Dhillon B."/>
            <person name="Glaser F."/>
            <person name="Hesse C.N."/>
            <person name="Kosti I."/>
            <person name="LaButti K."/>
            <person name="Lindquist E.A."/>
            <person name="Lucas S."/>
            <person name="Salamov A.A."/>
            <person name="Bradshaw R.E."/>
            <person name="Ciuffetti L."/>
            <person name="Hamelin R.C."/>
            <person name="Kema G.H.J."/>
            <person name="Lawrence C."/>
            <person name="Scott J.A."/>
            <person name="Spatafora J.W."/>
            <person name="Turgeon B.G."/>
            <person name="de Wit P.J.G.M."/>
            <person name="Zhong S."/>
            <person name="Goodwin S.B."/>
            <person name="Grigoriev I.V."/>
        </authorList>
    </citation>
    <scope>NUCLEOTIDE SEQUENCE [LARGE SCALE GENOMIC DNA]</scope>
    <source>
        <strain evidence="2 3">CIRAD86</strain>
    </source>
</reference>
<evidence type="ECO:0000256" key="1">
    <source>
        <dbReference type="SAM" id="MobiDB-lite"/>
    </source>
</evidence>
<dbReference type="EMBL" id="KB446557">
    <property type="protein sequence ID" value="EME84243.1"/>
    <property type="molecule type" value="Genomic_DNA"/>
</dbReference>
<dbReference type="KEGG" id="pfj:MYCFIDRAFT_173272"/>
<accession>M3B4F3</accession>
<feature type="region of interest" description="Disordered" evidence="1">
    <location>
        <begin position="367"/>
        <end position="502"/>
    </location>
</feature>
<dbReference type="AlphaFoldDB" id="M3B4F3"/>
<dbReference type="Proteomes" id="UP000016932">
    <property type="component" value="Unassembled WGS sequence"/>
</dbReference>
<feature type="compositionally biased region" description="Basic and acidic residues" evidence="1">
    <location>
        <begin position="367"/>
        <end position="385"/>
    </location>
</feature>
<protein>
    <submittedName>
        <fullName evidence="2">Uncharacterized protein</fullName>
    </submittedName>
</protein>